<comment type="caution">
    <text evidence="1">The sequence shown here is derived from an EMBL/GenBank/DDBJ whole genome shotgun (WGS) entry which is preliminary data.</text>
</comment>
<proteinExistence type="predicted"/>
<sequence length="148" mass="15874">MKPIKTLVLLANDGRARLFENAGVGKGLTELEDMSAEMVVGDGVEFADRPGRNSAAPGMGQHAFDTAEAEHDQAQDAFVKTVLGETEARFAEGGYDRFVMVAAPSTLGVLRAEMTATLKDALALDVDKDYLKLKPAEVVDRLADHIVL</sequence>
<evidence type="ECO:0000313" key="2">
    <source>
        <dbReference type="Proteomes" id="UP000617355"/>
    </source>
</evidence>
<keyword evidence="2" id="KW-1185">Reference proteome</keyword>
<dbReference type="Proteomes" id="UP000617355">
    <property type="component" value="Unassembled WGS sequence"/>
</dbReference>
<name>A0ABQ1QRD2_9RHOB</name>
<reference evidence="2" key="1">
    <citation type="journal article" date="2019" name="Int. J. Syst. Evol. Microbiol.">
        <title>The Global Catalogue of Microorganisms (GCM) 10K type strain sequencing project: providing services to taxonomists for standard genome sequencing and annotation.</title>
        <authorList>
            <consortium name="The Broad Institute Genomics Platform"/>
            <consortium name="The Broad Institute Genome Sequencing Center for Infectious Disease"/>
            <person name="Wu L."/>
            <person name="Ma J."/>
        </authorList>
    </citation>
    <scope>NUCLEOTIDE SEQUENCE [LARGE SCALE GENOMIC DNA]</scope>
    <source>
        <strain evidence="2">CGMCC 1.12922</strain>
    </source>
</reference>
<protein>
    <recommendedName>
        <fullName evidence="3">Host attachment protein</fullName>
    </recommendedName>
</protein>
<gene>
    <name evidence="1" type="ORF">GCM10011358_25970</name>
</gene>
<dbReference type="EMBL" id="BMGI01000004">
    <property type="protein sequence ID" value="GGD40916.1"/>
    <property type="molecule type" value="Genomic_DNA"/>
</dbReference>
<organism evidence="1 2">
    <name type="scientific">Sinisalibacter lacisalsi</name>
    <dbReference type="NCBI Taxonomy" id="1526570"/>
    <lineage>
        <taxon>Bacteria</taxon>
        <taxon>Pseudomonadati</taxon>
        <taxon>Pseudomonadota</taxon>
        <taxon>Alphaproteobacteria</taxon>
        <taxon>Rhodobacterales</taxon>
        <taxon>Roseobacteraceae</taxon>
        <taxon>Sinisalibacter</taxon>
    </lineage>
</organism>
<dbReference type="Pfam" id="PF18856">
    <property type="entry name" value="baeRF_family12"/>
    <property type="match status" value="1"/>
</dbReference>
<accession>A0ABQ1QRD2</accession>
<dbReference type="InterPro" id="IPR041374">
    <property type="entry name" value="BaeRF_family12"/>
</dbReference>
<evidence type="ECO:0008006" key="3">
    <source>
        <dbReference type="Google" id="ProtNLM"/>
    </source>
</evidence>
<evidence type="ECO:0000313" key="1">
    <source>
        <dbReference type="EMBL" id="GGD40916.1"/>
    </source>
</evidence>
<dbReference type="RefSeq" id="WP_188528420.1">
    <property type="nucleotide sequence ID" value="NZ_BMGI01000004.1"/>
</dbReference>